<sequence length="560" mass="62916">MPATSPLQLPSRPHRAILSVDILHEVFYHLRMQTVLDRENCATLARAARVCSTFYQPAVSSLWWAIPGIGPALRLLAYHSLLSLFPRPAYPQIHRFEASTHIATITSEDWDRFLWYVARTRVILRGSSTCRVPPNIFVYLSYKLNCRPLFPNLRELEWDSLSAEHLGLVLLVSPTLRKLKINIGCAHNELRHRDIRMRVPPESLEQVRGPQPIDHLLQTALSRCRDLSYLEVCTYPFMSPLSDPHTWKCISKLQHLRILGLDPACVITDSTVLQDLDSLTGLTKLHLALRLRSYVPQSMRGFLDLSYLNLDLANDVDADLLQAFTSPGIRTLTVTFWAPAMLDLVKVTNWASASLKQLRTLYIESYIGPEVTAATFQYVGFEAVISPILNCGALENLCLHLPIAWSVTGAGDAELDMLARNLPRLRCLSLLIRFSNAVTPESLVSFASHCPNLAYLRLRLVNFASLTAASPMLDTVLPRHRALLCLEICSPQGVEDPKACAVFLQRLFPRLAVRTPKRMCPVCFPFGIDCKGGMDAIYQAFEGASAPSQNTPTRVLRDRR</sequence>
<dbReference type="Gene3D" id="3.80.10.10">
    <property type="entry name" value="Ribonuclease Inhibitor"/>
    <property type="match status" value="1"/>
</dbReference>
<evidence type="ECO:0008006" key="3">
    <source>
        <dbReference type="Google" id="ProtNLM"/>
    </source>
</evidence>
<dbReference type="SUPFAM" id="SSF52047">
    <property type="entry name" value="RNI-like"/>
    <property type="match status" value="1"/>
</dbReference>
<dbReference type="Proteomes" id="UP000193067">
    <property type="component" value="Unassembled WGS sequence"/>
</dbReference>
<proteinExistence type="predicted"/>
<dbReference type="STRING" id="1353009.A0A1Y2I814"/>
<name>A0A1Y2I814_TRAC3</name>
<keyword evidence="2" id="KW-1185">Reference proteome</keyword>
<protein>
    <recommendedName>
        <fullName evidence="3">F-box domain-containing protein</fullName>
    </recommendedName>
</protein>
<evidence type="ECO:0000313" key="2">
    <source>
        <dbReference type="Proteomes" id="UP000193067"/>
    </source>
</evidence>
<evidence type="ECO:0000313" key="1">
    <source>
        <dbReference type="EMBL" id="OSC96793.1"/>
    </source>
</evidence>
<dbReference type="EMBL" id="KZ084166">
    <property type="protein sequence ID" value="OSC96793.1"/>
    <property type="molecule type" value="Genomic_DNA"/>
</dbReference>
<dbReference type="OrthoDB" id="2743820at2759"/>
<dbReference type="InterPro" id="IPR032675">
    <property type="entry name" value="LRR_dom_sf"/>
</dbReference>
<organism evidence="1 2">
    <name type="scientific">Trametes coccinea (strain BRFM310)</name>
    <name type="common">Pycnoporus coccineus</name>
    <dbReference type="NCBI Taxonomy" id="1353009"/>
    <lineage>
        <taxon>Eukaryota</taxon>
        <taxon>Fungi</taxon>
        <taxon>Dikarya</taxon>
        <taxon>Basidiomycota</taxon>
        <taxon>Agaricomycotina</taxon>
        <taxon>Agaricomycetes</taxon>
        <taxon>Polyporales</taxon>
        <taxon>Polyporaceae</taxon>
        <taxon>Trametes</taxon>
    </lineage>
</organism>
<reference evidence="1 2" key="1">
    <citation type="journal article" date="2015" name="Biotechnol. Biofuels">
        <title>Enhanced degradation of softwood versus hardwood by the white-rot fungus Pycnoporus coccineus.</title>
        <authorList>
            <person name="Couturier M."/>
            <person name="Navarro D."/>
            <person name="Chevret D."/>
            <person name="Henrissat B."/>
            <person name="Piumi F."/>
            <person name="Ruiz-Duenas F.J."/>
            <person name="Martinez A.T."/>
            <person name="Grigoriev I.V."/>
            <person name="Riley R."/>
            <person name="Lipzen A."/>
            <person name="Berrin J.G."/>
            <person name="Master E.R."/>
            <person name="Rosso M.N."/>
        </authorList>
    </citation>
    <scope>NUCLEOTIDE SEQUENCE [LARGE SCALE GENOMIC DNA]</scope>
    <source>
        <strain evidence="1 2">BRFM310</strain>
    </source>
</reference>
<accession>A0A1Y2I814</accession>
<dbReference type="AlphaFoldDB" id="A0A1Y2I814"/>
<gene>
    <name evidence="1" type="ORF">PYCCODRAFT_1420587</name>
</gene>